<name>A0AA39GRS3_SARSR</name>
<evidence type="ECO:0000256" key="4">
    <source>
        <dbReference type="ARBA" id="ARBA00022989"/>
    </source>
</evidence>
<dbReference type="Gene3D" id="1.10.520.10">
    <property type="match status" value="1"/>
</dbReference>
<dbReference type="PROSITE" id="PS51212">
    <property type="entry name" value="WSC"/>
    <property type="match status" value="3"/>
</dbReference>
<evidence type="ECO:0000313" key="13">
    <source>
        <dbReference type="Proteomes" id="UP001175261"/>
    </source>
</evidence>
<dbReference type="Pfam" id="PF00141">
    <property type="entry name" value="peroxidase"/>
    <property type="match status" value="1"/>
</dbReference>
<dbReference type="PROSITE" id="PS50873">
    <property type="entry name" value="PEROXIDASE_4"/>
    <property type="match status" value="1"/>
</dbReference>
<dbReference type="GO" id="GO:0005886">
    <property type="term" value="C:plasma membrane"/>
    <property type="evidence" value="ECO:0007669"/>
    <property type="project" value="TreeGrafter"/>
</dbReference>
<dbReference type="PROSITE" id="PS51257">
    <property type="entry name" value="PROKAR_LIPOPROTEIN"/>
    <property type="match status" value="1"/>
</dbReference>
<protein>
    <submittedName>
        <fullName evidence="12">Uncharacterized protein</fullName>
    </submittedName>
</protein>
<evidence type="ECO:0000256" key="9">
    <source>
        <dbReference type="SAM" id="SignalP"/>
    </source>
</evidence>
<comment type="caution">
    <text evidence="12">The sequence shown here is derived from an EMBL/GenBank/DDBJ whole genome shotgun (WGS) entry which is preliminary data.</text>
</comment>
<evidence type="ECO:0000256" key="6">
    <source>
        <dbReference type="ARBA" id="ARBA00023180"/>
    </source>
</evidence>
<evidence type="ECO:0000256" key="1">
    <source>
        <dbReference type="ARBA" id="ARBA00004167"/>
    </source>
</evidence>
<feature type="domain" description="Plant heme peroxidase family profile" evidence="10">
    <location>
        <begin position="106"/>
        <end position="335"/>
    </location>
</feature>
<dbReference type="InterPro" id="IPR002016">
    <property type="entry name" value="Haem_peroxidase"/>
</dbReference>
<keyword evidence="13" id="KW-1185">Reference proteome</keyword>
<keyword evidence="2" id="KW-0812">Transmembrane</keyword>
<dbReference type="PANTHER" id="PTHR24269:SF16">
    <property type="entry name" value="PROTEIN SLG1"/>
    <property type="match status" value="1"/>
</dbReference>
<dbReference type="PRINTS" id="PR00458">
    <property type="entry name" value="PEROXIDASE"/>
</dbReference>
<feature type="chain" id="PRO_5041339893" evidence="9">
    <location>
        <begin position="20"/>
        <end position="921"/>
    </location>
</feature>
<feature type="domain" description="WSC" evidence="11">
    <location>
        <begin position="709"/>
        <end position="800"/>
    </location>
</feature>
<dbReference type="Pfam" id="PF01822">
    <property type="entry name" value="WSC"/>
    <property type="match status" value="3"/>
</dbReference>
<accession>A0AA39GRS3</accession>
<dbReference type="GO" id="GO:0020037">
    <property type="term" value="F:heme binding"/>
    <property type="evidence" value="ECO:0007669"/>
    <property type="project" value="InterPro"/>
</dbReference>
<comment type="similarity">
    <text evidence="7">Belongs to the peroxidase family.</text>
</comment>
<feature type="domain" description="WSC" evidence="11">
    <location>
        <begin position="593"/>
        <end position="684"/>
    </location>
</feature>
<keyword evidence="6" id="KW-0325">Glycoprotein</keyword>
<sequence>MRSDLLLSGLWALACPVLADPTWPSEIDELEEIMFQLTSFGARKFADTVSPCSNEASGPGRLNAAEWLRTAFHDMSTANTFFATGGLDASLQYELENGENTGPGHRTTLEFMAPYMTSRSSLSDLLAMGVYHSVRSCGGPIVPIRAGRKDATTRGNTGVPQPQNSVLTFQQQFERMGFTNAEMIQVTACGHTIGGVHEAEFPDIVSVGSTPDGMSPLDSSEATFDNRVVTEYLDGNTTNPLVVGPAVRTGKHADFKVFNSDGNVTMRGLTDPETFKEVCKTVLQKMVDVVPPGVILTDPIEPYKVKPVDLQLSLTAGGTALLFTGYIRVKTTGLGDGAVETVKITYKNRDGESNCGSASCTIESTVQGVGQGFDDTFAFFPIEATIPATTGISSFTVALIYADGSEEEHDNNGNDYPLQDDVLFQTPQSCVLGSTGALTVVAAVRNAVADNGAEARITYKMSQERSPIPTLRNGTMKLTRGRCAGQYTLYSAQYMIQGGLAHEATLDLSSGSKSDSFKRVADVGGTCREFANPVPCNAEDEPSASDSTTLPPVTTGSTTKIETPTTTSDDGSITTSTVAEPIASPYHRETMGEYNLVSCWTEGNGTRALSGPTLADDNMTLEVCMDFCAEYVYWGTEYGRECYCGDTLASSSDAAPLLECNMLCRGNTSQYCGAGNRLELYSTTAPQPTPTSSSPTAVPDPVHRDQIGDHTLVGCWTEGIGVRALAEGSSASGNMTNELCAVDCAAYRYFGTQFSTECFCGSFIHPSATSAPLDDCSMPCGGNTSEFCGGPNRLELYMNTDIVGGEPEQPAAAGEFIYQGCRMEGVNGTRALADRTTSGDGMTNAACAEFCGDFVFMGTQFGRECYCGNTLSEGALQAEASECGMLCSGTALEFCGGPNRLSIYQKEVLMEEPDAGDSDGV</sequence>
<dbReference type="InterPro" id="IPR002889">
    <property type="entry name" value="WSC_carb-bd"/>
</dbReference>
<feature type="compositionally biased region" description="Low complexity" evidence="8">
    <location>
        <begin position="547"/>
        <end position="576"/>
    </location>
</feature>
<keyword evidence="4" id="KW-1133">Transmembrane helix</keyword>
<keyword evidence="5" id="KW-0472">Membrane</keyword>
<dbReference type="Gene3D" id="1.10.420.10">
    <property type="entry name" value="Peroxidase, domain 2"/>
    <property type="match status" value="1"/>
</dbReference>
<dbReference type="FunFam" id="1.10.520.10:FF:000020">
    <property type="entry name" value="Peroxisomal ascorbate peroxidase"/>
    <property type="match status" value="1"/>
</dbReference>
<organism evidence="12 13">
    <name type="scientific">Sarocladium strictum</name>
    <name type="common">Black bundle disease fungus</name>
    <name type="synonym">Acremonium strictum</name>
    <dbReference type="NCBI Taxonomy" id="5046"/>
    <lineage>
        <taxon>Eukaryota</taxon>
        <taxon>Fungi</taxon>
        <taxon>Dikarya</taxon>
        <taxon>Ascomycota</taxon>
        <taxon>Pezizomycotina</taxon>
        <taxon>Sordariomycetes</taxon>
        <taxon>Hypocreomycetidae</taxon>
        <taxon>Hypocreales</taxon>
        <taxon>Sarocladiaceae</taxon>
        <taxon>Sarocladium</taxon>
    </lineage>
</organism>
<dbReference type="SUPFAM" id="SSF48113">
    <property type="entry name" value="Heme-dependent peroxidases"/>
    <property type="match status" value="1"/>
</dbReference>
<comment type="subcellular location">
    <subcellularLocation>
        <location evidence="1">Membrane</location>
        <topology evidence="1">Single-pass membrane protein</topology>
    </subcellularLocation>
</comment>
<feature type="domain" description="WSC" evidence="11">
    <location>
        <begin position="815"/>
        <end position="907"/>
    </location>
</feature>
<dbReference type="GO" id="GO:0004601">
    <property type="term" value="F:peroxidase activity"/>
    <property type="evidence" value="ECO:0007669"/>
    <property type="project" value="InterPro"/>
</dbReference>
<evidence type="ECO:0000259" key="11">
    <source>
        <dbReference type="PROSITE" id="PS51212"/>
    </source>
</evidence>
<dbReference type="PANTHER" id="PTHR24269">
    <property type="entry name" value="KREMEN PROTEIN"/>
    <property type="match status" value="1"/>
</dbReference>
<evidence type="ECO:0000256" key="7">
    <source>
        <dbReference type="RuleBase" id="RU004241"/>
    </source>
</evidence>
<dbReference type="Proteomes" id="UP001175261">
    <property type="component" value="Unassembled WGS sequence"/>
</dbReference>
<gene>
    <name evidence="12" type="ORF">NLU13_1888</name>
</gene>
<dbReference type="EMBL" id="JAPDFR010000001">
    <property type="protein sequence ID" value="KAK0392393.1"/>
    <property type="molecule type" value="Genomic_DNA"/>
</dbReference>
<evidence type="ECO:0000313" key="12">
    <source>
        <dbReference type="EMBL" id="KAK0392393.1"/>
    </source>
</evidence>
<dbReference type="SMART" id="SM00321">
    <property type="entry name" value="WSC"/>
    <property type="match status" value="3"/>
</dbReference>
<keyword evidence="3 9" id="KW-0732">Signal</keyword>
<feature type="signal peptide" evidence="9">
    <location>
        <begin position="1"/>
        <end position="19"/>
    </location>
</feature>
<dbReference type="InterPro" id="IPR010255">
    <property type="entry name" value="Haem_peroxidase_sf"/>
</dbReference>
<dbReference type="InterPro" id="IPR051836">
    <property type="entry name" value="Kremen_rcpt"/>
</dbReference>
<evidence type="ECO:0000256" key="3">
    <source>
        <dbReference type="ARBA" id="ARBA00022729"/>
    </source>
</evidence>
<proteinExistence type="inferred from homology"/>
<evidence type="ECO:0000256" key="2">
    <source>
        <dbReference type="ARBA" id="ARBA00022692"/>
    </source>
</evidence>
<reference evidence="12" key="1">
    <citation type="submission" date="2022-10" db="EMBL/GenBank/DDBJ databases">
        <title>Determination and structural analysis of whole genome sequence of Sarocladium strictum F4-1.</title>
        <authorList>
            <person name="Hu L."/>
            <person name="Jiang Y."/>
        </authorList>
    </citation>
    <scope>NUCLEOTIDE SEQUENCE</scope>
    <source>
        <strain evidence="12">F4-1</strain>
    </source>
</reference>
<evidence type="ECO:0000259" key="10">
    <source>
        <dbReference type="PROSITE" id="PS50873"/>
    </source>
</evidence>
<dbReference type="GO" id="GO:0006979">
    <property type="term" value="P:response to oxidative stress"/>
    <property type="evidence" value="ECO:0007669"/>
    <property type="project" value="InterPro"/>
</dbReference>
<evidence type="ECO:0000256" key="5">
    <source>
        <dbReference type="ARBA" id="ARBA00023136"/>
    </source>
</evidence>
<feature type="region of interest" description="Disordered" evidence="8">
    <location>
        <begin position="534"/>
        <end position="576"/>
    </location>
</feature>
<evidence type="ECO:0000256" key="8">
    <source>
        <dbReference type="SAM" id="MobiDB-lite"/>
    </source>
</evidence>
<dbReference type="AlphaFoldDB" id="A0AA39GRS3"/>